<protein>
    <submittedName>
        <fullName evidence="1">RAD21-like 1</fullName>
    </submittedName>
</protein>
<reference evidence="1" key="1">
    <citation type="submission" date="2016-05" db="EMBL/GenBank/DDBJ databases">
        <authorList>
            <person name="Lavstsen T."/>
            <person name="Jespersen J.S."/>
        </authorList>
    </citation>
    <scope>NUCLEOTIDE SEQUENCE</scope>
    <source>
        <tissue evidence="1">Brain</tissue>
    </source>
</reference>
<evidence type="ECO:0000313" key="1">
    <source>
        <dbReference type="EMBL" id="SBP21125.1"/>
    </source>
</evidence>
<reference evidence="1" key="2">
    <citation type="submission" date="2016-06" db="EMBL/GenBank/DDBJ databases">
        <title>The genome of a short-lived fish provides insights into sex chromosome evolution and the genetic control of aging.</title>
        <authorList>
            <person name="Reichwald K."/>
            <person name="Felder M."/>
            <person name="Petzold A."/>
            <person name="Koch P."/>
            <person name="Groth M."/>
            <person name="Platzer M."/>
        </authorList>
    </citation>
    <scope>NUCLEOTIDE SEQUENCE</scope>
    <source>
        <tissue evidence="1">Brain</tissue>
    </source>
</reference>
<dbReference type="AlphaFoldDB" id="A0A1A7XTM0"/>
<sequence length="67" mass="7743">EIPQDENNSVIGYPELPSEDSMFVHPSYKELHSESASLNTQSLLDSQDLEERRCTRRVLKLLRALKQ</sequence>
<feature type="non-terminal residue" evidence="1">
    <location>
        <position position="67"/>
    </location>
</feature>
<organism evidence="1">
    <name type="scientific">Iconisemion striatum</name>
    <dbReference type="NCBI Taxonomy" id="60296"/>
    <lineage>
        <taxon>Eukaryota</taxon>
        <taxon>Metazoa</taxon>
        <taxon>Chordata</taxon>
        <taxon>Craniata</taxon>
        <taxon>Vertebrata</taxon>
        <taxon>Euteleostomi</taxon>
        <taxon>Actinopterygii</taxon>
        <taxon>Neopterygii</taxon>
        <taxon>Teleostei</taxon>
        <taxon>Neoteleostei</taxon>
        <taxon>Acanthomorphata</taxon>
        <taxon>Ovalentaria</taxon>
        <taxon>Atherinomorphae</taxon>
        <taxon>Cyprinodontiformes</taxon>
        <taxon>Nothobranchiidae</taxon>
        <taxon>Iconisemion</taxon>
    </lineage>
</organism>
<gene>
    <name evidence="1" type="primary">RAD21L1</name>
</gene>
<proteinExistence type="predicted"/>
<name>A0A1A7XTM0_9TELE</name>
<accession>A0A1A7XTM0</accession>
<feature type="non-terminal residue" evidence="1">
    <location>
        <position position="1"/>
    </location>
</feature>
<dbReference type="EMBL" id="HADW01019725">
    <property type="protein sequence ID" value="SBP21125.1"/>
    <property type="molecule type" value="Transcribed_RNA"/>
</dbReference>